<evidence type="ECO:0000256" key="2">
    <source>
        <dbReference type="SAM" id="SignalP"/>
    </source>
</evidence>
<evidence type="ECO:0000313" key="5">
    <source>
        <dbReference type="Proteomes" id="UP000266005"/>
    </source>
</evidence>
<organism evidence="4 5">
    <name type="scientific">Pontibacter oryzae</name>
    <dbReference type="NCBI Taxonomy" id="2304593"/>
    <lineage>
        <taxon>Bacteria</taxon>
        <taxon>Pseudomonadati</taxon>
        <taxon>Bacteroidota</taxon>
        <taxon>Cytophagia</taxon>
        <taxon>Cytophagales</taxon>
        <taxon>Hymenobacteraceae</taxon>
        <taxon>Pontibacter</taxon>
    </lineage>
</organism>
<dbReference type="InterPro" id="IPR036779">
    <property type="entry name" value="LysM_dom_sf"/>
</dbReference>
<dbReference type="EMBL" id="QWGE01000004">
    <property type="protein sequence ID" value="RIJ36988.1"/>
    <property type="molecule type" value="Genomic_DNA"/>
</dbReference>
<reference evidence="5" key="1">
    <citation type="submission" date="2018-08" db="EMBL/GenBank/DDBJ databases">
        <title>Mucilaginibacter sp. MYSH2.</title>
        <authorList>
            <person name="Seo T."/>
        </authorList>
    </citation>
    <scope>NUCLEOTIDE SEQUENCE [LARGE SCALE GENOMIC DNA]</scope>
    <source>
        <strain evidence="5">KIRAN</strain>
    </source>
</reference>
<evidence type="ECO:0000256" key="1">
    <source>
        <dbReference type="SAM" id="MobiDB-lite"/>
    </source>
</evidence>
<dbReference type="AlphaFoldDB" id="A0A399S129"/>
<gene>
    <name evidence="4" type="ORF">D1627_14315</name>
</gene>
<dbReference type="SMART" id="SM00257">
    <property type="entry name" value="LysM"/>
    <property type="match status" value="1"/>
</dbReference>
<dbReference type="InterPro" id="IPR018392">
    <property type="entry name" value="LysM"/>
</dbReference>
<protein>
    <submittedName>
        <fullName evidence="4">LysM peptidoglycan-binding domain-containing protein</fullName>
    </submittedName>
</protein>
<keyword evidence="5" id="KW-1185">Reference proteome</keyword>
<evidence type="ECO:0000313" key="4">
    <source>
        <dbReference type="EMBL" id="RIJ36988.1"/>
    </source>
</evidence>
<feature type="region of interest" description="Disordered" evidence="1">
    <location>
        <begin position="106"/>
        <end position="126"/>
    </location>
</feature>
<dbReference type="PROSITE" id="PS51782">
    <property type="entry name" value="LYSM"/>
    <property type="match status" value="1"/>
</dbReference>
<comment type="caution">
    <text evidence="4">The sequence shown here is derived from an EMBL/GenBank/DDBJ whole genome shotgun (WGS) entry which is preliminary data.</text>
</comment>
<accession>A0A399S129</accession>
<dbReference type="CDD" id="cd00118">
    <property type="entry name" value="LysM"/>
    <property type="match status" value="1"/>
</dbReference>
<sequence length="362" mass="40522">MKPILRLAYPFLTLVLFFALNQVKAAPATAPVSINLYAIAAPGDSVYVVQQGDTFYSLARRFNIPLDSLQHWNGDQLQAGQALNLSNPSLSTKSIQAAATAPATYGNTAPATRESSSAAPAPAPNSAAYKTKSRVLVIPFDPHLYFSDSDYEIARQSKIPRQNVRHVFRGRLNAMLAPQGYETIHLLGGVYRDSVSELSRIYGSLNYNYQDNKQSKYNHQPAVREDQSGVLNWVKNQKTKLSRIGEPDSLPVAKDPSKHFGVTVTDPEFFSYFNNQYGIDYYVFINQFEVKTNYENCLDRAAMNYERDFTVHYSIYSSNGELVSGNKVLVPFHSNVNDVQRIVSESMPNMAQRVLADLPKER</sequence>
<feature type="compositionally biased region" description="Low complexity" evidence="1">
    <location>
        <begin position="109"/>
        <end position="126"/>
    </location>
</feature>
<keyword evidence="2" id="KW-0732">Signal</keyword>
<dbReference type="Gene3D" id="3.10.350.10">
    <property type="entry name" value="LysM domain"/>
    <property type="match status" value="1"/>
</dbReference>
<dbReference type="OrthoDB" id="977752at2"/>
<dbReference type="SUPFAM" id="SSF54106">
    <property type="entry name" value="LysM domain"/>
    <property type="match status" value="1"/>
</dbReference>
<dbReference type="RefSeq" id="WP_119432923.1">
    <property type="nucleotide sequence ID" value="NZ_QWGE01000004.1"/>
</dbReference>
<evidence type="ECO:0000259" key="3">
    <source>
        <dbReference type="PROSITE" id="PS51782"/>
    </source>
</evidence>
<feature type="signal peptide" evidence="2">
    <location>
        <begin position="1"/>
        <end position="25"/>
    </location>
</feature>
<dbReference type="Proteomes" id="UP000266005">
    <property type="component" value="Unassembled WGS sequence"/>
</dbReference>
<name>A0A399S129_9BACT</name>
<feature type="chain" id="PRO_5017453774" evidence="2">
    <location>
        <begin position="26"/>
        <end position="362"/>
    </location>
</feature>
<feature type="domain" description="LysM" evidence="3">
    <location>
        <begin position="45"/>
        <end position="94"/>
    </location>
</feature>
<dbReference type="Pfam" id="PF01476">
    <property type="entry name" value="LysM"/>
    <property type="match status" value="1"/>
</dbReference>
<proteinExistence type="predicted"/>